<dbReference type="InParanoid" id="A0A061DQV5"/>
<dbReference type="Proteomes" id="UP000026915">
    <property type="component" value="Chromosome 1"/>
</dbReference>
<evidence type="ECO:0000313" key="1">
    <source>
        <dbReference type="EMBL" id="EOX95149.1"/>
    </source>
</evidence>
<gene>
    <name evidence="1" type="ORF">TCM_004703</name>
</gene>
<evidence type="ECO:0000313" key="2">
    <source>
        <dbReference type="Proteomes" id="UP000026915"/>
    </source>
</evidence>
<accession>A0A061DQV5</accession>
<organism evidence="1 2">
    <name type="scientific">Theobroma cacao</name>
    <name type="common">Cacao</name>
    <name type="synonym">Cocoa</name>
    <dbReference type="NCBI Taxonomy" id="3641"/>
    <lineage>
        <taxon>Eukaryota</taxon>
        <taxon>Viridiplantae</taxon>
        <taxon>Streptophyta</taxon>
        <taxon>Embryophyta</taxon>
        <taxon>Tracheophyta</taxon>
        <taxon>Spermatophyta</taxon>
        <taxon>Magnoliopsida</taxon>
        <taxon>eudicotyledons</taxon>
        <taxon>Gunneridae</taxon>
        <taxon>Pentapetalae</taxon>
        <taxon>rosids</taxon>
        <taxon>malvids</taxon>
        <taxon>Malvales</taxon>
        <taxon>Malvaceae</taxon>
        <taxon>Byttnerioideae</taxon>
        <taxon>Theobroma</taxon>
    </lineage>
</organism>
<dbReference type="HOGENOM" id="CLU_2562999_0_0_1"/>
<sequence length="82" mass="8956">MYVYRGMTMVGGIMPLTEEMTNLNRFGAVGTTHEGRSFKDVVSGNCFPPLNRRAPTVNPTKTSGGAAYLELTCDDIYDGDDM</sequence>
<protein>
    <submittedName>
        <fullName evidence="1">Uncharacterized protein</fullName>
    </submittedName>
</protein>
<dbReference type="Gramene" id="EOX95149">
    <property type="protein sequence ID" value="EOX95149"/>
    <property type="gene ID" value="TCM_004703"/>
</dbReference>
<dbReference type="EMBL" id="CM001879">
    <property type="protein sequence ID" value="EOX95149.1"/>
    <property type="molecule type" value="Genomic_DNA"/>
</dbReference>
<dbReference type="AlphaFoldDB" id="A0A061DQV5"/>
<reference evidence="1 2" key="1">
    <citation type="journal article" date="2013" name="Genome Biol.">
        <title>The genome sequence of the most widely cultivated cacao type and its use to identify candidate genes regulating pod color.</title>
        <authorList>
            <person name="Motamayor J.C."/>
            <person name="Mockaitis K."/>
            <person name="Schmutz J."/>
            <person name="Haiminen N."/>
            <person name="Iii D.L."/>
            <person name="Cornejo O."/>
            <person name="Findley S.D."/>
            <person name="Zheng P."/>
            <person name="Utro F."/>
            <person name="Royaert S."/>
            <person name="Saski C."/>
            <person name="Jenkins J."/>
            <person name="Podicheti R."/>
            <person name="Zhao M."/>
            <person name="Scheffler B.E."/>
            <person name="Stack J.C."/>
            <person name="Feltus F.A."/>
            <person name="Mustiga G.M."/>
            <person name="Amores F."/>
            <person name="Phillips W."/>
            <person name="Marelli J.P."/>
            <person name="May G.D."/>
            <person name="Shapiro H."/>
            <person name="Ma J."/>
            <person name="Bustamante C.D."/>
            <person name="Schnell R.J."/>
            <person name="Main D."/>
            <person name="Gilbert D."/>
            <person name="Parida L."/>
            <person name="Kuhn D.N."/>
        </authorList>
    </citation>
    <scope>NUCLEOTIDE SEQUENCE [LARGE SCALE GENOMIC DNA]</scope>
    <source>
        <strain evidence="2">cv. Matina 1-6</strain>
    </source>
</reference>
<name>A0A061DQV5_THECC</name>
<proteinExistence type="predicted"/>
<keyword evidence="2" id="KW-1185">Reference proteome</keyword>